<dbReference type="Pfam" id="PF00459">
    <property type="entry name" value="Inositol_P"/>
    <property type="match status" value="1"/>
</dbReference>
<dbReference type="PANTHER" id="PTHR43028">
    <property type="entry name" value="3'(2'),5'-BISPHOSPHATE NUCLEOTIDASE 1"/>
    <property type="match status" value="1"/>
</dbReference>
<keyword evidence="6 9" id="KW-0378">Hydrolase</keyword>
<dbReference type="PROSITE" id="PS00629">
    <property type="entry name" value="IMP_1"/>
    <property type="match status" value="1"/>
</dbReference>
<feature type="binding site" evidence="9">
    <location>
        <position position="97"/>
    </location>
    <ligand>
        <name>Mg(2+)</name>
        <dbReference type="ChEBI" id="CHEBI:18420"/>
        <label>2</label>
    </ligand>
</feature>
<evidence type="ECO:0000256" key="2">
    <source>
        <dbReference type="ARBA" id="ARBA00005289"/>
    </source>
</evidence>
<dbReference type="InterPro" id="IPR020583">
    <property type="entry name" value="Inositol_monoP_metal-BS"/>
</dbReference>
<comment type="cofactor">
    <cofactor evidence="9 10">
        <name>Mg(2+)</name>
        <dbReference type="ChEBI" id="CHEBI:18420"/>
    </cofactor>
</comment>
<dbReference type="PROSITE" id="PS00630">
    <property type="entry name" value="IMP_2"/>
    <property type="match status" value="1"/>
</dbReference>
<feature type="binding site" evidence="9">
    <location>
        <position position="238"/>
    </location>
    <ligand>
        <name>Mg(2+)</name>
        <dbReference type="ChEBI" id="CHEBI:18420"/>
        <label>2</label>
    </ligand>
</feature>
<comment type="caution">
    <text evidence="11">The sequence shown here is derived from an EMBL/GenBank/DDBJ whole genome shotgun (WGS) entry which is preliminary data.</text>
</comment>
<feature type="binding site" evidence="10">
    <location>
        <position position="100"/>
    </location>
    <ligand>
        <name>Mg(2+)</name>
        <dbReference type="ChEBI" id="CHEBI:18420"/>
        <label>1</label>
        <note>catalytic</note>
    </ligand>
</feature>
<evidence type="ECO:0000256" key="6">
    <source>
        <dbReference type="ARBA" id="ARBA00022801"/>
    </source>
</evidence>
<reference evidence="11" key="1">
    <citation type="submission" date="2020-05" db="EMBL/GenBank/DDBJ databases">
        <title>Identification of trans-AT polyketide cluster in two marine bacteria, producers of a novel glutaramide-containing polyketide sesbanimide D and analogs.</title>
        <authorList>
            <person name="Kacar D."/>
            <person name="Rodriguez P."/>
            <person name="Canedo L."/>
            <person name="Gonzalez E."/>
            <person name="Galan B."/>
            <person name="De La Calle F."/>
            <person name="Garcia J.L."/>
        </authorList>
    </citation>
    <scope>NUCLEOTIDE SEQUENCE</scope>
    <source>
        <strain evidence="11">PHM038</strain>
    </source>
</reference>
<feature type="binding site" evidence="10">
    <location>
        <position position="99"/>
    </location>
    <ligand>
        <name>Mg(2+)</name>
        <dbReference type="ChEBI" id="CHEBI:18420"/>
        <label>1</label>
        <note>catalytic</note>
    </ligand>
</feature>
<gene>
    <name evidence="9 11" type="primary">cysQ</name>
    <name evidence="11" type="ORF">HK439_02470</name>
</gene>
<keyword evidence="5 9" id="KW-0479">Metal-binding</keyword>
<evidence type="ECO:0000256" key="7">
    <source>
        <dbReference type="ARBA" id="ARBA00022842"/>
    </source>
</evidence>
<evidence type="ECO:0000256" key="3">
    <source>
        <dbReference type="ARBA" id="ARBA00022475"/>
    </source>
</evidence>
<feature type="binding site" evidence="9">
    <location>
        <begin position="99"/>
        <end position="102"/>
    </location>
    <ligand>
        <name>substrate</name>
    </ligand>
</feature>
<dbReference type="CDD" id="cd01638">
    <property type="entry name" value="CysQ"/>
    <property type="match status" value="1"/>
</dbReference>
<dbReference type="GO" id="GO:0000103">
    <property type="term" value="P:sulfate assimilation"/>
    <property type="evidence" value="ECO:0007669"/>
    <property type="project" value="TreeGrafter"/>
</dbReference>
<dbReference type="InterPro" id="IPR000760">
    <property type="entry name" value="Inositol_monophosphatase-like"/>
</dbReference>
<feature type="binding site" evidence="9">
    <location>
        <position position="97"/>
    </location>
    <ligand>
        <name>Mg(2+)</name>
        <dbReference type="ChEBI" id="CHEBI:18420"/>
        <label>1</label>
    </ligand>
</feature>
<dbReference type="AlphaFoldDB" id="A0A926S4H8"/>
<comment type="subcellular location">
    <subcellularLocation>
        <location evidence="9">Cell inner membrane</location>
        <topology evidence="9">Peripheral membrane protein</topology>
        <orientation evidence="9">Cytoplasmic side</orientation>
    </subcellularLocation>
</comment>
<comment type="catalytic activity">
    <reaction evidence="1 9">
        <text>adenosine 3',5'-bisphosphate + H2O = AMP + phosphate</text>
        <dbReference type="Rhea" id="RHEA:10040"/>
        <dbReference type="ChEBI" id="CHEBI:15377"/>
        <dbReference type="ChEBI" id="CHEBI:43474"/>
        <dbReference type="ChEBI" id="CHEBI:58343"/>
        <dbReference type="ChEBI" id="CHEBI:456215"/>
        <dbReference type="EC" id="3.1.3.7"/>
    </reaction>
</comment>
<dbReference type="GO" id="GO:0005886">
    <property type="term" value="C:plasma membrane"/>
    <property type="evidence" value="ECO:0007669"/>
    <property type="project" value="UniProtKB-SubCell"/>
</dbReference>
<dbReference type="EMBL" id="JABFCZ010000003">
    <property type="protein sequence ID" value="MBD1545110.1"/>
    <property type="molecule type" value="Genomic_DNA"/>
</dbReference>
<feature type="binding site" evidence="9">
    <location>
        <position position="78"/>
    </location>
    <ligand>
        <name>Mg(2+)</name>
        <dbReference type="ChEBI" id="CHEBI:18420"/>
        <label>1</label>
    </ligand>
</feature>
<dbReference type="GO" id="GO:0008441">
    <property type="term" value="F:3'(2'),5'-bisphosphate nucleotidase activity"/>
    <property type="evidence" value="ECO:0007669"/>
    <property type="project" value="UniProtKB-UniRule"/>
</dbReference>
<dbReference type="InterPro" id="IPR020550">
    <property type="entry name" value="Inositol_monophosphatase_CS"/>
</dbReference>
<comment type="function">
    <text evidence="9">Converts adenosine-3',5'-bisphosphate (PAP) to AMP.</text>
</comment>
<feature type="binding site" evidence="9">
    <location>
        <position position="78"/>
    </location>
    <ligand>
        <name>substrate</name>
    </ligand>
</feature>
<feature type="binding site" evidence="10">
    <location>
        <position position="238"/>
    </location>
    <ligand>
        <name>Mg(2+)</name>
        <dbReference type="ChEBI" id="CHEBI:18420"/>
        <label>1</label>
        <note>catalytic</note>
    </ligand>
</feature>
<keyword evidence="8 9" id="KW-0472">Membrane</keyword>
<evidence type="ECO:0000256" key="10">
    <source>
        <dbReference type="PIRSR" id="PIRSR600760-2"/>
    </source>
</evidence>
<dbReference type="InterPro" id="IPR050725">
    <property type="entry name" value="CysQ/Inositol_MonoPase"/>
</dbReference>
<keyword evidence="7 9" id="KW-0460">Magnesium</keyword>
<evidence type="ECO:0000256" key="4">
    <source>
        <dbReference type="ARBA" id="ARBA00022519"/>
    </source>
</evidence>
<dbReference type="Gene3D" id="3.40.190.80">
    <property type="match status" value="1"/>
</dbReference>
<evidence type="ECO:0000256" key="5">
    <source>
        <dbReference type="ARBA" id="ARBA00022723"/>
    </source>
</evidence>
<evidence type="ECO:0000256" key="1">
    <source>
        <dbReference type="ARBA" id="ARBA00001625"/>
    </source>
</evidence>
<dbReference type="EC" id="3.1.3.7" evidence="9"/>
<evidence type="ECO:0000313" key="12">
    <source>
        <dbReference type="Proteomes" id="UP000598467"/>
    </source>
</evidence>
<organism evidence="11 12">
    <name type="scientific">Roseibium aggregatum</name>
    <dbReference type="NCBI Taxonomy" id="187304"/>
    <lineage>
        <taxon>Bacteria</taxon>
        <taxon>Pseudomonadati</taxon>
        <taxon>Pseudomonadota</taxon>
        <taxon>Alphaproteobacteria</taxon>
        <taxon>Hyphomicrobiales</taxon>
        <taxon>Stappiaceae</taxon>
        <taxon>Roseibium</taxon>
    </lineage>
</organism>
<evidence type="ECO:0000256" key="8">
    <source>
        <dbReference type="ARBA" id="ARBA00023136"/>
    </source>
</evidence>
<accession>A0A926S4H8</accession>
<feature type="binding site" evidence="10">
    <location>
        <position position="78"/>
    </location>
    <ligand>
        <name>Mg(2+)</name>
        <dbReference type="ChEBI" id="CHEBI:18420"/>
        <label>1</label>
        <note>catalytic</note>
    </ligand>
</feature>
<dbReference type="InterPro" id="IPR006240">
    <property type="entry name" value="CysQ"/>
</dbReference>
<evidence type="ECO:0000313" key="11">
    <source>
        <dbReference type="EMBL" id="MBD1545110.1"/>
    </source>
</evidence>
<feature type="binding site" evidence="9">
    <location>
        <position position="100"/>
    </location>
    <ligand>
        <name>Mg(2+)</name>
        <dbReference type="ChEBI" id="CHEBI:18420"/>
        <label>2</label>
    </ligand>
</feature>
<dbReference type="PANTHER" id="PTHR43028:SF5">
    <property type="entry name" value="3'(2'),5'-BISPHOSPHATE NUCLEOTIDASE 1"/>
    <property type="match status" value="1"/>
</dbReference>
<keyword evidence="4 9" id="KW-0997">Cell inner membrane</keyword>
<keyword evidence="3 9" id="KW-1003">Cell membrane</keyword>
<feature type="binding site" evidence="9">
    <location>
        <position position="238"/>
    </location>
    <ligand>
        <name>substrate</name>
    </ligand>
</feature>
<dbReference type="GO" id="GO:0000287">
    <property type="term" value="F:magnesium ion binding"/>
    <property type="evidence" value="ECO:0007669"/>
    <property type="project" value="UniProtKB-UniRule"/>
</dbReference>
<dbReference type="SUPFAM" id="SSF56655">
    <property type="entry name" value="Carbohydrate phosphatase"/>
    <property type="match status" value="1"/>
</dbReference>
<dbReference type="PRINTS" id="PR00377">
    <property type="entry name" value="IMPHPHTASES"/>
</dbReference>
<name>A0A926S4H8_9HYPH</name>
<evidence type="ECO:0000256" key="9">
    <source>
        <dbReference type="HAMAP-Rule" id="MF_02095"/>
    </source>
</evidence>
<dbReference type="HAMAP" id="MF_02095">
    <property type="entry name" value="CysQ"/>
    <property type="match status" value="1"/>
</dbReference>
<feature type="binding site" evidence="10">
    <location>
        <position position="97"/>
    </location>
    <ligand>
        <name>Mg(2+)</name>
        <dbReference type="ChEBI" id="CHEBI:18420"/>
        <label>1</label>
        <note>catalytic</note>
    </ligand>
</feature>
<dbReference type="NCBIfam" id="TIGR01331">
    <property type="entry name" value="bisphos_cysQ"/>
    <property type="match status" value="1"/>
</dbReference>
<dbReference type="GO" id="GO:0046854">
    <property type="term" value="P:phosphatidylinositol phosphate biosynthetic process"/>
    <property type="evidence" value="ECO:0007669"/>
    <property type="project" value="InterPro"/>
</dbReference>
<protein>
    <recommendedName>
        <fullName evidence="9">3'(2'),5'-bisphosphate nucleotidase CysQ</fullName>
        <ecNumber evidence="9">3.1.3.7</ecNumber>
    </recommendedName>
    <alternativeName>
        <fullName evidence="9">3'(2'),5-bisphosphonucleoside 3'(2')-phosphohydrolase</fullName>
    </alternativeName>
    <alternativeName>
        <fullName evidence="9">3'-phosphoadenosine 5'-phosphate phosphatase</fullName>
        <shortName evidence="9">PAP phosphatase</shortName>
    </alternativeName>
</protein>
<feature type="binding site" evidence="9">
    <location>
        <position position="99"/>
    </location>
    <ligand>
        <name>Mg(2+)</name>
        <dbReference type="ChEBI" id="CHEBI:18420"/>
        <label>1</label>
    </ligand>
</feature>
<dbReference type="GO" id="GO:0050427">
    <property type="term" value="P:3'-phosphoadenosine 5'-phosphosulfate metabolic process"/>
    <property type="evidence" value="ECO:0007669"/>
    <property type="project" value="TreeGrafter"/>
</dbReference>
<sequence length="293" mass="30299">MQGAVVTLTKSNTVEATVQPLLALAIAAGAKILEIYAEPFESTEKSDGSPVTAADAAAEEVILAGLERLFPGIPVVAEEAVEAGSLPAVSGRYFLVDPLDGTREFLKRNGEFTVNIALIENGVPVFGVVLAPALDEIYWGGELPADLVGGKPSVSGAFSGKISGDGIADVTPIKVRGRPAAGLSVLASRSHLSEETAALIDRLDVVERLSVGSSLKLCWVAAGKADLYPRLSPTMQWDIAAGDAVLRAAGGHVLEAESLKPLAYTVPAGAEKSDLLNPHFIALSEPDLLAALA</sequence>
<dbReference type="Proteomes" id="UP000598467">
    <property type="component" value="Unassembled WGS sequence"/>
</dbReference>
<proteinExistence type="inferred from homology"/>
<comment type="similarity">
    <text evidence="2 9">Belongs to the inositol monophosphatase superfamily. CysQ family.</text>
</comment>
<dbReference type="Gene3D" id="3.30.540.10">
    <property type="entry name" value="Fructose-1,6-Bisphosphatase, subunit A, domain 1"/>
    <property type="match status" value="1"/>
</dbReference>